<dbReference type="eggNOG" id="ENOG502QUFW">
    <property type="taxonomic scope" value="Eukaryota"/>
</dbReference>
<dbReference type="STRING" id="3847.K7MN04"/>
<dbReference type="OMA" id="WINIMNI"/>
<evidence type="ECO:0000313" key="7">
    <source>
        <dbReference type="EMBL" id="KRH05127.1"/>
    </source>
</evidence>
<dbReference type="RefSeq" id="XP_006601141.1">
    <property type="nucleotide sequence ID" value="XM_006601078.4"/>
</dbReference>
<evidence type="ECO:0000256" key="4">
    <source>
        <dbReference type="RuleBase" id="RU369104"/>
    </source>
</evidence>
<proteinExistence type="predicted"/>
<dbReference type="HOGENOM" id="CLU_1067173_0_0_1"/>
<dbReference type="GO" id="GO:0005634">
    <property type="term" value="C:nucleus"/>
    <property type="evidence" value="ECO:0000318"/>
    <property type="project" value="GO_Central"/>
</dbReference>
<evidence type="ECO:0000256" key="3">
    <source>
        <dbReference type="ARBA" id="ARBA00023242"/>
    </source>
</evidence>
<evidence type="ECO:0000313" key="8">
    <source>
        <dbReference type="EnsemblPlants" id="KRH05127"/>
    </source>
</evidence>
<dbReference type="GO" id="GO:0000976">
    <property type="term" value="F:transcription cis-regulatory region binding"/>
    <property type="evidence" value="ECO:0000318"/>
    <property type="project" value="GO_Central"/>
</dbReference>
<evidence type="ECO:0000313" key="9">
    <source>
        <dbReference type="Proteomes" id="UP000008827"/>
    </source>
</evidence>
<feature type="region of interest" description="Disordered" evidence="5">
    <location>
        <begin position="227"/>
        <end position="293"/>
    </location>
</feature>
<gene>
    <name evidence="8" type="primary">LOC102663214</name>
    <name evidence="7" type="ORF">GLYMA_17G209000</name>
</gene>
<dbReference type="PANTHER" id="PTHR11514:SF43">
    <property type="entry name" value="TRANSCRIPTION FACTOR MYC2"/>
    <property type="match status" value="1"/>
</dbReference>
<feature type="region of interest" description="Disordered" evidence="5">
    <location>
        <begin position="1"/>
        <end position="40"/>
    </location>
</feature>
<dbReference type="EnsemblPlants" id="KRH05127">
    <property type="protein sequence ID" value="KRH05127"/>
    <property type="gene ID" value="GLYMA_17G209000"/>
</dbReference>
<accession>K7MN04</accession>
<dbReference type="InterPro" id="IPR025610">
    <property type="entry name" value="MYC/MYB_N"/>
</dbReference>
<dbReference type="InterPro" id="IPR045084">
    <property type="entry name" value="AIB/MYC-like"/>
</dbReference>
<dbReference type="GeneID" id="102663214"/>
<reference evidence="8" key="2">
    <citation type="submission" date="2018-02" db="UniProtKB">
        <authorList>
            <consortium name="EnsemblPlants"/>
        </authorList>
    </citation>
    <scope>IDENTIFICATION</scope>
    <source>
        <strain evidence="8">Williams 82</strain>
    </source>
</reference>
<sequence length="293" mass="32286">MSSPDLSSLWLSTPQSATPGPDTSRAPPPPPPQSQSPLQRRLQTLLEGARESWTYAIFWESSHDNFSGATLLRWGDGYYQGEEEDKAKGKAPKTTTSAEQARRKKVLLELNSLISGPSVSADDVDEEVTDTVWFFLLSMTQSFANGTTLPGQAFFNSTPVWVAGSDRLSELACERARQGRMYGLRTLVCIPSANGVVELASTEVIFQNPDLMNKVLDLFNFNAVDGHPTLPPRQRKEKRLCERGMQNRESSLTEQSRGKEKISDLKCSWPLSESSDGGSDSTFSHSDDYSGPS</sequence>
<evidence type="ECO:0000256" key="2">
    <source>
        <dbReference type="ARBA" id="ARBA00023163"/>
    </source>
</evidence>
<dbReference type="KEGG" id="gmx:102663214"/>
<dbReference type="Proteomes" id="UP000008827">
    <property type="component" value="Chromosome 17"/>
</dbReference>
<dbReference type="SMR" id="K7MN04"/>
<dbReference type="Pfam" id="PF14215">
    <property type="entry name" value="bHLH-MYC_N"/>
    <property type="match status" value="1"/>
</dbReference>
<keyword evidence="1 4" id="KW-0805">Transcription regulation</keyword>
<evidence type="ECO:0000256" key="1">
    <source>
        <dbReference type="ARBA" id="ARBA00023015"/>
    </source>
</evidence>
<comment type="subcellular location">
    <subcellularLocation>
        <location evidence="4">Nucleus</location>
    </subcellularLocation>
</comment>
<feature type="compositionally biased region" description="Polar residues" evidence="5">
    <location>
        <begin position="1"/>
        <end position="17"/>
    </location>
</feature>
<evidence type="ECO:0000256" key="5">
    <source>
        <dbReference type="SAM" id="MobiDB-lite"/>
    </source>
</evidence>
<dbReference type="GO" id="GO:0006355">
    <property type="term" value="P:regulation of DNA-templated transcription"/>
    <property type="evidence" value="ECO:0000318"/>
    <property type="project" value="GO_Central"/>
</dbReference>
<evidence type="ECO:0000259" key="6">
    <source>
        <dbReference type="Pfam" id="PF14215"/>
    </source>
</evidence>
<dbReference type="EMBL" id="CM000850">
    <property type="protein sequence ID" value="KRH05127.1"/>
    <property type="molecule type" value="Genomic_DNA"/>
</dbReference>
<reference evidence="7 8" key="1">
    <citation type="journal article" date="2010" name="Nature">
        <title>Genome sequence of the palaeopolyploid soybean.</title>
        <authorList>
            <person name="Schmutz J."/>
            <person name="Cannon S.B."/>
            <person name="Schlueter J."/>
            <person name="Ma J."/>
            <person name="Mitros T."/>
            <person name="Nelson W."/>
            <person name="Hyten D.L."/>
            <person name="Song Q."/>
            <person name="Thelen J.J."/>
            <person name="Cheng J."/>
            <person name="Xu D."/>
            <person name="Hellsten U."/>
            <person name="May G.D."/>
            <person name="Yu Y."/>
            <person name="Sakurai T."/>
            <person name="Umezawa T."/>
            <person name="Bhattacharyya M.K."/>
            <person name="Sandhu D."/>
            <person name="Valliyodan B."/>
            <person name="Lindquist E."/>
            <person name="Peto M."/>
            <person name="Grant D."/>
            <person name="Shu S."/>
            <person name="Goodstein D."/>
            <person name="Barry K."/>
            <person name="Futrell-Griggs M."/>
            <person name="Abernathy B."/>
            <person name="Du J."/>
            <person name="Tian Z."/>
            <person name="Zhu L."/>
            <person name="Gill N."/>
            <person name="Joshi T."/>
            <person name="Libault M."/>
            <person name="Sethuraman A."/>
            <person name="Zhang X.-C."/>
            <person name="Shinozaki K."/>
            <person name="Nguyen H.T."/>
            <person name="Wing R.A."/>
            <person name="Cregan P."/>
            <person name="Specht J."/>
            <person name="Grimwood J."/>
            <person name="Rokhsar D."/>
            <person name="Stacey G."/>
            <person name="Shoemaker R.C."/>
            <person name="Jackson S.A."/>
        </authorList>
    </citation>
    <scope>NUCLEOTIDE SEQUENCE [LARGE SCALE GENOMIC DNA]</scope>
    <source>
        <strain evidence="8">cv. Williams 82</strain>
        <tissue evidence="7">Callus</tissue>
    </source>
</reference>
<name>K7MN04_SOYBN</name>
<organism evidence="7">
    <name type="scientific">Glycine max</name>
    <name type="common">Soybean</name>
    <name type="synonym">Glycine hispida</name>
    <dbReference type="NCBI Taxonomy" id="3847"/>
    <lineage>
        <taxon>Eukaryota</taxon>
        <taxon>Viridiplantae</taxon>
        <taxon>Streptophyta</taxon>
        <taxon>Embryophyta</taxon>
        <taxon>Tracheophyta</taxon>
        <taxon>Spermatophyta</taxon>
        <taxon>Magnoliopsida</taxon>
        <taxon>eudicotyledons</taxon>
        <taxon>Gunneridae</taxon>
        <taxon>Pentapetalae</taxon>
        <taxon>rosids</taxon>
        <taxon>fabids</taxon>
        <taxon>Fabales</taxon>
        <taxon>Fabaceae</taxon>
        <taxon>Papilionoideae</taxon>
        <taxon>50 kb inversion clade</taxon>
        <taxon>NPAAA clade</taxon>
        <taxon>indigoferoid/millettioid clade</taxon>
        <taxon>Phaseoleae</taxon>
        <taxon>Glycine</taxon>
        <taxon>Glycine subgen. Soja</taxon>
    </lineage>
</organism>
<dbReference type="Gramene" id="KRH05127">
    <property type="protein sequence ID" value="KRH05127"/>
    <property type="gene ID" value="GLYMA_17G209000"/>
</dbReference>
<keyword evidence="2 4" id="KW-0804">Transcription</keyword>
<feature type="compositionally biased region" description="Polar residues" evidence="5">
    <location>
        <begin position="271"/>
        <end position="284"/>
    </location>
</feature>
<dbReference type="PaxDb" id="3847-GLYMA17G31537.1"/>
<feature type="domain" description="Transcription factor MYC/MYB N-terminal" evidence="6">
    <location>
        <begin position="38"/>
        <end position="219"/>
    </location>
</feature>
<reference evidence="7" key="3">
    <citation type="submission" date="2018-07" db="EMBL/GenBank/DDBJ databases">
        <title>WGS assembly of Glycine max.</title>
        <authorList>
            <person name="Schmutz J."/>
            <person name="Cannon S."/>
            <person name="Schlueter J."/>
            <person name="Ma J."/>
            <person name="Mitros T."/>
            <person name="Nelson W."/>
            <person name="Hyten D."/>
            <person name="Song Q."/>
            <person name="Thelen J."/>
            <person name="Cheng J."/>
            <person name="Xu D."/>
            <person name="Hellsten U."/>
            <person name="May G."/>
            <person name="Yu Y."/>
            <person name="Sakurai T."/>
            <person name="Umezawa T."/>
            <person name="Bhattacharyya M."/>
            <person name="Sandhu D."/>
            <person name="Valliyodan B."/>
            <person name="Lindquist E."/>
            <person name="Peto M."/>
            <person name="Grant D."/>
            <person name="Shu S."/>
            <person name="Goodstein D."/>
            <person name="Barry K."/>
            <person name="Futrell-Griggs M."/>
            <person name="Abernathy B."/>
            <person name="Du J."/>
            <person name="Tian Z."/>
            <person name="Zhu L."/>
            <person name="Gill N."/>
            <person name="Joshi T."/>
            <person name="Libault M."/>
            <person name="Sethuraman A."/>
            <person name="Zhang X."/>
            <person name="Shinozaki K."/>
            <person name="Nguyen H."/>
            <person name="Wing R."/>
            <person name="Cregan P."/>
            <person name="Specht J."/>
            <person name="Grimwood J."/>
            <person name="Rokhsar D."/>
            <person name="Stacey G."/>
            <person name="Shoemaker R."/>
            <person name="Jackson S."/>
        </authorList>
    </citation>
    <scope>NUCLEOTIDE SEQUENCE</scope>
    <source>
        <tissue evidence="7">Callus</tissue>
    </source>
</reference>
<keyword evidence="3 4" id="KW-0539">Nucleus</keyword>
<dbReference type="OrthoDB" id="1926382at2759"/>
<dbReference type="GO" id="GO:0003700">
    <property type="term" value="F:DNA-binding transcription factor activity"/>
    <property type="evidence" value="ECO:0000318"/>
    <property type="project" value="GO_Central"/>
</dbReference>
<keyword evidence="9" id="KW-1185">Reference proteome</keyword>
<dbReference type="AlphaFoldDB" id="K7MN04"/>
<dbReference type="PANTHER" id="PTHR11514">
    <property type="entry name" value="MYC"/>
    <property type="match status" value="1"/>
</dbReference>
<protein>
    <recommendedName>
        <fullName evidence="4">Transcription factor</fullName>
        <shortName evidence="4">bHLH transcription factor</shortName>
    </recommendedName>
    <alternativeName>
        <fullName evidence="4">Basic helix-loop-helix protein</fullName>
    </alternativeName>
</protein>